<comment type="subcellular location">
    <subcellularLocation>
        <location evidence="8">Cell inner membrane</location>
        <topology evidence="8">Peripheral membrane protein</topology>
    </subcellularLocation>
</comment>
<feature type="domain" description="RnfC Barrel sandwich hybrid" evidence="13">
    <location>
        <begin position="10"/>
        <end position="105"/>
    </location>
</feature>
<dbReference type="Pfam" id="PF10531">
    <property type="entry name" value="SLBB"/>
    <property type="match status" value="1"/>
</dbReference>
<dbReference type="PANTHER" id="PTHR43034">
    <property type="entry name" value="ION-TRANSLOCATING OXIDOREDUCTASE COMPLEX SUBUNIT C"/>
    <property type="match status" value="1"/>
</dbReference>
<evidence type="ECO:0000313" key="15">
    <source>
        <dbReference type="Proteomes" id="UP000001784"/>
    </source>
</evidence>
<dbReference type="InterPro" id="IPR017896">
    <property type="entry name" value="4Fe4S_Fe-S-bd"/>
</dbReference>
<dbReference type="AlphaFoldDB" id="A0LLS5"/>
<dbReference type="EMBL" id="CP000478">
    <property type="protein sequence ID" value="ABK18377.1"/>
    <property type="molecule type" value="Genomic_DNA"/>
</dbReference>
<comment type="similarity">
    <text evidence="8">Belongs to the 4Fe4S bacterial-type ferredoxin family. RnfC subfamily.</text>
</comment>
<evidence type="ECO:0000256" key="2">
    <source>
        <dbReference type="ARBA" id="ARBA00022485"/>
    </source>
</evidence>
<evidence type="ECO:0000259" key="12">
    <source>
        <dbReference type="Pfam" id="PF13187"/>
    </source>
</evidence>
<feature type="compositionally biased region" description="Basic and acidic residues" evidence="9">
    <location>
        <begin position="14"/>
        <end position="24"/>
    </location>
</feature>
<protein>
    <recommendedName>
        <fullName evidence="8">Ion-translocating oxidoreductase complex subunit C</fullName>
        <ecNumber evidence="8">7.-.-.-</ecNumber>
    </recommendedName>
    <alternativeName>
        <fullName evidence="8">Rnf electron transport complex subunit C</fullName>
    </alternativeName>
</protein>
<keyword evidence="2 8" id="KW-0004">4Fe-4S</keyword>
<dbReference type="FunCoup" id="A0LLS5">
    <property type="interactions" value="46"/>
</dbReference>
<feature type="binding site" evidence="8">
    <location>
        <position position="414"/>
    </location>
    <ligand>
        <name>[4Fe-4S] cluster</name>
        <dbReference type="ChEBI" id="CHEBI:49883"/>
        <label>2</label>
    </ligand>
</feature>
<feature type="region of interest" description="Disordered" evidence="9">
    <location>
        <begin position="1"/>
        <end position="24"/>
    </location>
</feature>
<gene>
    <name evidence="8" type="primary">rnfC</name>
    <name evidence="14" type="ordered locus">Sfum_2699</name>
</gene>
<dbReference type="Pfam" id="PF13375">
    <property type="entry name" value="RnfC_N"/>
    <property type="match status" value="1"/>
</dbReference>
<feature type="binding site" evidence="8">
    <location>
        <position position="411"/>
    </location>
    <ligand>
        <name>[4Fe-4S] cluster</name>
        <dbReference type="ChEBI" id="CHEBI:49883"/>
        <label>2</label>
    </ligand>
</feature>
<dbReference type="Gene3D" id="3.30.70.20">
    <property type="match status" value="1"/>
</dbReference>
<feature type="binding site" evidence="8">
    <location>
        <position position="421"/>
    </location>
    <ligand>
        <name>[4Fe-4S] cluster</name>
        <dbReference type="ChEBI" id="CHEBI:49883"/>
        <label>1</label>
    </ligand>
</feature>
<keyword evidence="7 8" id="KW-0411">Iron-sulfur</keyword>
<dbReference type="Gene3D" id="3.40.50.11540">
    <property type="entry name" value="NADH-ubiquinone oxidoreductase 51kDa subunit"/>
    <property type="match status" value="1"/>
</dbReference>
<dbReference type="InParanoid" id="A0LLS5"/>
<dbReference type="InterPro" id="IPR010208">
    <property type="entry name" value="Ion_transpt_RnfC/RsxC"/>
</dbReference>
<feature type="binding site" evidence="8">
    <location>
        <position position="372"/>
    </location>
    <ligand>
        <name>[4Fe-4S] cluster</name>
        <dbReference type="ChEBI" id="CHEBI:49883"/>
        <label>1</label>
    </ligand>
</feature>
<keyword evidence="5 8" id="KW-0249">Electron transport</keyword>
<dbReference type="KEGG" id="sfu:Sfum_2699"/>
<keyword evidence="4 8" id="KW-0677">Repeat</keyword>
<evidence type="ECO:0000256" key="4">
    <source>
        <dbReference type="ARBA" id="ARBA00022737"/>
    </source>
</evidence>
<reference evidence="14 15" key="1">
    <citation type="submission" date="2006-10" db="EMBL/GenBank/DDBJ databases">
        <title>Complete sequence of Syntrophobacter fumaroxidans MPOB.</title>
        <authorList>
            <consortium name="US DOE Joint Genome Institute"/>
            <person name="Copeland A."/>
            <person name="Lucas S."/>
            <person name="Lapidus A."/>
            <person name="Barry K."/>
            <person name="Detter J.C."/>
            <person name="Glavina del Rio T."/>
            <person name="Hammon N."/>
            <person name="Israni S."/>
            <person name="Pitluck S."/>
            <person name="Goltsman E.G."/>
            <person name="Martinez M."/>
            <person name="Schmutz J."/>
            <person name="Larimer F."/>
            <person name="Land M."/>
            <person name="Hauser L."/>
            <person name="Kyrpides N."/>
            <person name="Kim E."/>
            <person name="Boone D.R."/>
            <person name="Brockman F."/>
            <person name="Culley D."/>
            <person name="Ferry J."/>
            <person name="Gunsalus R."/>
            <person name="McInerney M.J."/>
            <person name="Morrison M."/>
            <person name="Plugge C."/>
            <person name="Rohlin L."/>
            <person name="Scholten J."/>
            <person name="Sieber J."/>
            <person name="Stams A.J.M."/>
            <person name="Worm P."/>
            <person name="Henstra A.M."/>
            <person name="Richardson P."/>
        </authorList>
    </citation>
    <scope>NUCLEOTIDE SEQUENCE [LARGE SCALE GENOMIC DNA]</scope>
    <source>
        <strain evidence="15">DSM 10017 / MPOB</strain>
    </source>
</reference>
<evidence type="ECO:0000256" key="6">
    <source>
        <dbReference type="ARBA" id="ARBA00023004"/>
    </source>
</evidence>
<evidence type="ECO:0000259" key="10">
    <source>
        <dbReference type="Pfam" id="PF01512"/>
    </source>
</evidence>
<keyword evidence="6 8" id="KW-0408">Iron</keyword>
<dbReference type="Pfam" id="PF01512">
    <property type="entry name" value="Complex1_51K"/>
    <property type="match status" value="1"/>
</dbReference>
<dbReference type="InterPro" id="IPR037225">
    <property type="entry name" value="Nuo51_FMN-bd_sf"/>
</dbReference>
<feature type="domain" description="4Fe-4S ferredoxin-type" evidence="12">
    <location>
        <begin position="372"/>
        <end position="424"/>
    </location>
</feature>
<dbReference type="GO" id="GO:0046872">
    <property type="term" value="F:metal ion binding"/>
    <property type="evidence" value="ECO:0007669"/>
    <property type="project" value="UniProtKB-KW"/>
</dbReference>
<comment type="subunit">
    <text evidence="8">The complex is composed of six subunits: RnfA, RnfB, RnfC, RnfD, RnfE and RnfG.</text>
</comment>
<feature type="domain" description="NADH-ubiquinone oxidoreductase 51kDa subunit FMN-binding" evidence="10">
    <location>
        <begin position="130"/>
        <end position="279"/>
    </location>
</feature>
<dbReference type="HOGENOM" id="CLU_010808_6_0_7"/>
<feature type="binding site" evidence="8">
    <location>
        <position position="417"/>
    </location>
    <ligand>
        <name>[4Fe-4S] cluster</name>
        <dbReference type="ChEBI" id="CHEBI:49883"/>
        <label>2</label>
    </ligand>
</feature>
<accession>A0LLS5</accession>
<dbReference type="InterPro" id="IPR019554">
    <property type="entry name" value="Soluble_ligand-bd"/>
</dbReference>
<dbReference type="PANTHER" id="PTHR43034:SF2">
    <property type="entry name" value="ION-TRANSLOCATING OXIDOREDUCTASE COMPLEX SUBUNIT C"/>
    <property type="match status" value="1"/>
</dbReference>
<evidence type="ECO:0000256" key="1">
    <source>
        <dbReference type="ARBA" id="ARBA00022448"/>
    </source>
</evidence>
<sequence>MSKSSPTFSKGGIHPRESKELTEHLPIEAMPPPEEVDILLLQHFGSPCRVLVDKKATVIEGETIGVVDAGLGASVHSSVSGTVKSIGASPHPVRVEAPSVTIRRDPQAEPKVFTPSEWEHFSPEELLEKIRNAGLVGLGGAGFPTHLKLSPPPGTRLDKLILNAAECEPYLNCDNRTMIEFPHEILTGARIILRILGIKECHIGIENNKQEAIWVLSRAAAESTAPDCKISVNPLMVKYPQGSEKQLIQTITGRRVPYPGLPFDVGVMVINVGTAKTIHDAVVLEKPLYERVVTISGRAIARPANLMVRIGTRLSDIVTFLGGTMDNLARIVVGGPMMGFSIPTTDLPVMKTTSGVLFLSDDEIDSRPHGPCIRCGKCVEVCSMGLSPNEVGIYVEAGRARDTAQFGVFECFECGACAFVCPAKRPLVQFTRLAKAKARK</sequence>
<keyword evidence="1 8" id="KW-0813">Transport</keyword>
<dbReference type="HAMAP" id="MF_00461">
    <property type="entry name" value="RsxC_RnfC"/>
    <property type="match status" value="1"/>
</dbReference>
<dbReference type="EC" id="7.-.-.-" evidence="8"/>
<evidence type="ECO:0000256" key="8">
    <source>
        <dbReference type="HAMAP-Rule" id="MF_00461"/>
    </source>
</evidence>
<comment type="cofactor">
    <cofactor evidence="8">
        <name>[4Fe-4S] cluster</name>
        <dbReference type="ChEBI" id="CHEBI:49883"/>
    </cofactor>
    <text evidence="8">Binds 2 [4Fe-4S] clusters per subunit.</text>
</comment>
<dbReference type="Proteomes" id="UP000001784">
    <property type="component" value="Chromosome"/>
</dbReference>
<keyword evidence="8" id="KW-0472">Membrane</keyword>
<keyword evidence="8" id="KW-1003">Cell membrane</keyword>
<dbReference type="InterPro" id="IPR026902">
    <property type="entry name" value="RnfC_N"/>
</dbReference>
<dbReference type="NCBIfam" id="NF003454">
    <property type="entry name" value="PRK05035.1"/>
    <property type="match status" value="1"/>
</dbReference>
<evidence type="ECO:0000256" key="9">
    <source>
        <dbReference type="SAM" id="MobiDB-lite"/>
    </source>
</evidence>
<feature type="binding site" evidence="8">
    <location>
        <position position="378"/>
    </location>
    <ligand>
        <name>[4Fe-4S] cluster</name>
        <dbReference type="ChEBI" id="CHEBI:49883"/>
        <label>1</label>
    </ligand>
</feature>
<keyword evidence="8" id="KW-0997">Cell inner membrane</keyword>
<dbReference type="GO" id="GO:0009055">
    <property type="term" value="F:electron transfer activity"/>
    <property type="evidence" value="ECO:0007669"/>
    <property type="project" value="InterPro"/>
</dbReference>
<dbReference type="GO" id="GO:0051539">
    <property type="term" value="F:4 iron, 4 sulfur cluster binding"/>
    <property type="evidence" value="ECO:0007669"/>
    <property type="project" value="UniProtKB-KW"/>
</dbReference>
<keyword evidence="8" id="KW-1278">Translocase</keyword>
<dbReference type="STRING" id="335543.Sfum_2699"/>
<feature type="domain" description="Soluble ligand binding" evidence="11">
    <location>
        <begin position="292"/>
        <end position="340"/>
    </location>
</feature>
<dbReference type="eggNOG" id="COG4656">
    <property type="taxonomic scope" value="Bacteria"/>
</dbReference>
<proteinExistence type="inferred from homology"/>
<evidence type="ECO:0000256" key="5">
    <source>
        <dbReference type="ARBA" id="ARBA00022982"/>
    </source>
</evidence>
<evidence type="ECO:0000313" key="14">
    <source>
        <dbReference type="EMBL" id="ABK18377.1"/>
    </source>
</evidence>
<dbReference type="SUPFAM" id="SSF46548">
    <property type="entry name" value="alpha-helical ferredoxin"/>
    <property type="match status" value="1"/>
</dbReference>
<name>A0LLS5_SYNFM</name>
<dbReference type="GO" id="GO:0005886">
    <property type="term" value="C:plasma membrane"/>
    <property type="evidence" value="ECO:0007669"/>
    <property type="project" value="UniProtKB-SubCell"/>
</dbReference>
<dbReference type="InterPro" id="IPR011538">
    <property type="entry name" value="Nuo51_FMN-bd"/>
</dbReference>
<feature type="binding site" evidence="8">
    <location>
        <position position="382"/>
    </location>
    <ligand>
        <name>[4Fe-4S] cluster</name>
        <dbReference type="ChEBI" id="CHEBI:49883"/>
        <label>2</label>
    </ligand>
</feature>
<dbReference type="GO" id="GO:0022900">
    <property type="term" value="P:electron transport chain"/>
    <property type="evidence" value="ECO:0007669"/>
    <property type="project" value="UniProtKB-UniRule"/>
</dbReference>
<dbReference type="OrthoDB" id="9767754at2"/>
<evidence type="ECO:0000259" key="13">
    <source>
        <dbReference type="Pfam" id="PF13375"/>
    </source>
</evidence>
<dbReference type="InterPro" id="IPR017900">
    <property type="entry name" value="4Fe4S_Fe_S_CS"/>
</dbReference>
<dbReference type="PROSITE" id="PS00198">
    <property type="entry name" value="4FE4S_FER_1"/>
    <property type="match status" value="1"/>
</dbReference>
<dbReference type="NCBIfam" id="TIGR01945">
    <property type="entry name" value="rnfC"/>
    <property type="match status" value="1"/>
</dbReference>
<dbReference type="RefSeq" id="WP_011699544.1">
    <property type="nucleotide sequence ID" value="NC_008554.1"/>
</dbReference>
<keyword evidence="3 8" id="KW-0479">Metal-binding</keyword>
<feature type="binding site" evidence="8">
    <location>
        <position position="375"/>
    </location>
    <ligand>
        <name>[4Fe-4S] cluster</name>
        <dbReference type="ChEBI" id="CHEBI:49883"/>
        <label>1</label>
    </ligand>
</feature>
<evidence type="ECO:0000256" key="7">
    <source>
        <dbReference type="ARBA" id="ARBA00023014"/>
    </source>
</evidence>
<dbReference type="Pfam" id="PF13187">
    <property type="entry name" value="Fer4_9"/>
    <property type="match status" value="1"/>
</dbReference>
<keyword evidence="15" id="KW-1185">Reference proteome</keyword>
<evidence type="ECO:0000259" key="11">
    <source>
        <dbReference type="Pfam" id="PF10531"/>
    </source>
</evidence>
<comment type="function">
    <text evidence="8">Part of a membrane-bound complex that couples electron transfer with translocation of ions across the membrane.</text>
</comment>
<organism evidence="14 15">
    <name type="scientific">Syntrophobacter fumaroxidans (strain DSM 10017 / MPOB)</name>
    <dbReference type="NCBI Taxonomy" id="335543"/>
    <lineage>
        <taxon>Bacteria</taxon>
        <taxon>Pseudomonadati</taxon>
        <taxon>Thermodesulfobacteriota</taxon>
        <taxon>Syntrophobacteria</taxon>
        <taxon>Syntrophobacterales</taxon>
        <taxon>Syntrophobacteraceae</taxon>
        <taxon>Syntrophobacter</taxon>
    </lineage>
</organism>
<dbReference type="SUPFAM" id="SSF142019">
    <property type="entry name" value="Nqo1 FMN-binding domain-like"/>
    <property type="match status" value="1"/>
</dbReference>
<evidence type="ECO:0000256" key="3">
    <source>
        <dbReference type="ARBA" id="ARBA00022723"/>
    </source>
</evidence>